<dbReference type="AlphaFoldDB" id="A0A399RRW8"/>
<accession>A0A399RRW8</accession>
<reference evidence="6" key="1">
    <citation type="submission" date="2018-08" db="EMBL/GenBank/DDBJ databases">
        <title>Mucilaginibacter sp. MYSH2.</title>
        <authorList>
            <person name="Seo T."/>
        </authorList>
    </citation>
    <scope>NUCLEOTIDE SEQUENCE [LARGE SCALE GENOMIC DNA]</scope>
    <source>
        <strain evidence="6">KIRAN</strain>
    </source>
</reference>
<keyword evidence="3" id="KW-0804">Transcription</keyword>
<comment type="caution">
    <text evidence="5">The sequence shown here is derived from an EMBL/GenBank/DDBJ whole genome shotgun (WGS) entry which is preliminary data.</text>
</comment>
<evidence type="ECO:0000256" key="3">
    <source>
        <dbReference type="ARBA" id="ARBA00023163"/>
    </source>
</evidence>
<dbReference type="PANTHER" id="PTHR38465">
    <property type="entry name" value="HTH-TYPE TRANSCRIPTIONAL REGULATOR MJ1563-RELATED"/>
    <property type="match status" value="1"/>
</dbReference>
<feature type="domain" description="HTH marR-type" evidence="4">
    <location>
        <begin position="22"/>
        <end position="81"/>
    </location>
</feature>
<evidence type="ECO:0000256" key="2">
    <source>
        <dbReference type="ARBA" id="ARBA00023125"/>
    </source>
</evidence>
<dbReference type="Gene3D" id="1.10.10.10">
    <property type="entry name" value="Winged helix-like DNA-binding domain superfamily/Winged helix DNA-binding domain"/>
    <property type="match status" value="1"/>
</dbReference>
<keyword evidence="6" id="KW-1185">Reference proteome</keyword>
<sequence>MELNDKKRALIEKIGIAHEEKGFQPVAGRILGLLYVSPRPELTFDEIRETLNISKSATSTALNLLMHIGHIDYITFSGDRKRYFKLKMSNWRELIQNEIERVIKMSHVLHEVLEERTKDTPEFNCSIEEFASFMQFIHKEFPGLLQRWEQTREQK</sequence>
<dbReference type="InterPro" id="IPR000835">
    <property type="entry name" value="HTH_MarR-typ"/>
</dbReference>
<keyword evidence="2" id="KW-0238">DNA-binding</keyword>
<evidence type="ECO:0000313" key="5">
    <source>
        <dbReference type="EMBL" id="RIJ34486.1"/>
    </source>
</evidence>
<protein>
    <submittedName>
        <fullName evidence="5">MarR family transcriptional regulator</fullName>
    </submittedName>
</protein>
<dbReference type="SUPFAM" id="SSF46785">
    <property type="entry name" value="Winged helix' DNA-binding domain"/>
    <property type="match status" value="1"/>
</dbReference>
<dbReference type="Pfam" id="PF12802">
    <property type="entry name" value="MarR_2"/>
    <property type="match status" value="1"/>
</dbReference>
<dbReference type="InterPro" id="IPR052362">
    <property type="entry name" value="HTH-GbsR_regulator"/>
</dbReference>
<keyword evidence="1" id="KW-0805">Transcription regulation</keyword>
<dbReference type="PANTHER" id="PTHR38465:SF1">
    <property type="entry name" value="HTH-TYPE TRANSCRIPTIONAL REGULATOR MJ1563-RELATED"/>
    <property type="match status" value="1"/>
</dbReference>
<dbReference type="EMBL" id="QWGE01000005">
    <property type="protein sequence ID" value="RIJ34486.1"/>
    <property type="molecule type" value="Genomic_DNA"/>
</dbReference>
<dbReference type="GO" id="GO:0003700">
    <property type="term" value="F:DNA-binding transcription factor activity"/>
    <property type="evidence" value="ECO:0007669"/>
    <property type="project" value="InterPro"/>
</dbReference>
<organism evidence="5 6">
    <name type="scientific">Pontibacter oryzae</name>
    <dbReference type="NCBI Taxonomy" id="2304593"/>
    <lineage>
        <taxon>Bacteria</taxon>
        <taxon>Pseudomonadati</taxon>
        <taxon>Bacteroidota</taxon>
        <taxon>Cytophagia</taxon>
        <taxon>Cytophagales</taxon>
        <taxon>Hymenobacteraceae</taxon>
        <taxon>Pontibacter</taxon>
    </lineage>
</organism>
<dbReference type="Proteomes" id="UP000266005">
    <property type="component" value="Unassembled WGS sequence"/>
</dbReference>
<gene>
    <name evidence="5" type="ORF">D1627_15580</name>
</gene>
<dbReference type="GO" id="GO:0003677">
    <property type="term" value="F:DNA binding"/>
    <property type="evidence" value="ECO:0007669"/>
    <property type="project" value="UniProtKB-KW"/>
</dbReference>
<name>A0A399RRW8_9BACT</name>
<dbReference type="InterPro" id="IPR036390">
    <property type="entry name" value="WH_DNA-bd_sf"/>
</dbReference>
<dbReference type="OrthoDB" id="1807857at2"/>
<evidence type="ECO:0000256" key="1">
    <source>
        <dbReference type="ARBA" id="ARBA00023015"/>
    </source>
</evidence>
<evidence type="ECO:0000259" key="4">
    <source>
        <dbReference type="Pfam" id="PF12802"/>
    </source>
</evidence>
<evidence type="ECO:0000313" key="6">
    <source>
        <dbReference type="Proteomes" id="UP000266005"/>
    </source>
</evidence>
<proteinExistence type="predicted"/>
<dbReference type="InterPro" id="IPR036388">
    <property type="entry name" value="WH-like_DNA-bd_sf"/>
</dbReference>